<dbReference type="AlphaFoldDB" id="A0A0A1TWC7"/>
<reference evidence="1 2" key="1">
    <citation type="submission" date="2012-10" db="EMBL/GenBank/DDBJ databases">
        <authorList>
            <person name="Zafar N."/>
            <person name="Inman J."/>
            <person name="Hall N."/>
            <person name="Lorenzi H."/>
            <person name="Caler E."/>
        </authorList>
    </citation>
    <scope>NUCLEOTIDE SEQUENCE [LARGE SCALE GENOMIC DNA]</scope>
    <source>
        <strain evidence="1 2">IP1</strain>
    </source>
</reference>
<dbReference type="Proteomes" id="UP000014680">
    <property type="component" value="Unassembled WGS sequence"/>
</dbReference>
<dbReference type="KEGG" id="eiv:EIN_358210"/>
<protein>
    <submittedName>
        <fullName evidence="1">Uncharacterized protein</fullName>
    </submittedName>
</protein>
<feature type="non-terminal residue" evidence="1">
    <location>
        <position position="1"/>
    </location>
</feature>
<gene>
    <name evidence="1" type="ORF">EIN_358210</name>
</gene>
<organism evidence="1 2">
    <name type="scientific">Entamoeba invadens IP1</name>
    <dbReference type="NCBI Taxonomy" id="370355"/>
    <lineage>
        <taxon>Eukaryota</taxon>
        <taxon>Amoebozoa</taxon>
        <taxon>Evosea</taxon>
        <taxon>Archamoebae</taxon>
        <taxon>Mastigamoebida</taxon>
        <taxon>Entamoebidae</taxon>
        <taxon>Entamoeba</taxon>
    </lineage>
</organism>
<dbReference type="RefSeq" id="XP_004184277.1">
    <property type="nucleotide sequence ID" value="XM_004184229.1"/>
</dbReference>
<dbReference type="EMBL" id="KB207101">
    <property type="protein sequence ID" value="ELP84931.1"/>
    <property type="molecule type" value="Genomic_DNA"/>
</dbReference>
<proteinExistence type="predicted"/>
<accession>A0A0A1TWC7</accession>
<evidence type="ECO:0000313" key="1">
    <source>
        <dbReference type="EMBL" id="ELP84931.1"/>
    </source>
</evidence>
<evidence type="ECO:0000313" key="2">
    <source>
        <dbReference type="Proteomes" id="UP000014680"/>
    </source>
</evidence>
<sequence length="40" mass="4517">ELIKLISFVVVVDAREGGPKMVKRHLSNLTIINQDICRNP</sequence>
<keyword evidence="2" id="KW-1185">Reference proteome</keyword>
<name>A0A0A1TWC7_ENTIV</name>
<dbReference type="GeneID" id="14883913"/>
<dbReference type="VEuPathDB" id="AmoebaDB:EIN_358210"/>